<evidence type="ECO:0000256" key="6">
    <source>
        <dbReference type="RuleBase" id="RU003797"/>
    </source>
</evidence>
<evidence type="ECO:0000256" key="3">
    <source>
        <dbReference type="ARBA" id="ARBA00022801"/>
    </source>
</evidence>
<dbReference type="InterPro" id="IPR037518">
    <property type="entry name" value="MPN"/>
</dbReference>
<dbReference type="AlphaFoldDB" id="A0A235BW12"/>
<evidence type="ECO:0000256" key="1">
    <source>
        <dbReference type="ARBA" id="ARBA00022670"/>
    </source>
</evidence>
<keyword evidence="2" id="KW-0479">Metal-binding</keyword>
<dbReference type="InterPro" id="IPR020891">
    <property type="entry name" value="UPF0758_CS"/>
</dbReference>
<dbReference type="Pfam" id="PF04002">
    <property type="entry name" value="RadC"/>
    <property type="match status" value="1"/>
</dbReference>
<comment type="caution">
    <text evidence="8">The sequence shown here is derived from an EMBL/GenBank/DDBJ whole genome shotgun (WGS) entry which is preliminary data.</text>
</comment>
<dbReference type="PANTHER" id="PTHR30471">
    <property type="entry name" value="DNA REPAIR PROTEIN RADC"/>
    <property type="match status" value="1"/>
</dbReference>
<evidence type="ECO:0000256" key="2">
    <source>
        <dbReference type="ARBA" id="ARBA00022723"/>
    </source>
</evidence>
<keyword evidence="1" id="KW-0645">Protease</keyword>
<feature type="domain" description="MPN" evidence="7">
    <location>
        <begin position="101"/>
        <end position="223"/>
    </location>
</feature>
<dbReference type="Gene3D" id="3.40.140.10">
    <property type="entry name" value="Cytidine Deaminase, domain 2"/>
    <property type="match status" value="1"/>
</dbReference>
<dbReference type="GO" id="GO:0046872">
    <property type="term" value="F:metal ion binding"/>
    <property type="evidence" value="ECO:0007669"/>
    <property type="project" value="UniProtKB-KW"/>
</dbReference>
<evidence type="ECO:0000259" key="7">
    <source>
        <dbReference type="PROSITE" id="PS50249"/>
    </source>
</evidence>
<dbReference type="NCBIfam" id="NF000642">
    <property type="entry name" value="PRK00024.1"/>
    <property type="match status" value="1"/>
</dbReference>
<evidence type="ECO:0000256" key="4">
    <source>
        <dbReference type="ARBA" id="ARBA00022833"/>
    </source>
</evidence>
<dbReference type="InterPro" id="IPR046778">
    <property type="entry name" value="UPF0758_N"/>
</dbReference>
<evidence type="ECO:0000313" key="9">
    <source>
        <dbReference type="Proteomes" id="UP000215215"/>
    </source>
</evidence>
<dbReference type="GO" id="GO:0008237">
    <property type="term" value="F:metallopeptidase activity"/>
    <property type="evidence" value="ECO:0007669"/>
    <property type="project" value="UniProtKB-KW"/>
</dbReference>
<dbReference type="CDD" id="cd08071">
    <property type="entry name" value="MPN_DUF2466"/>
    <property type="match status" value="1"/>
</dbReference>
<dbReference type="GO" id="GO:0006508">
    <property type="term" value="P:proteolysis"/>
    <property type="evidence" value="ECO:0007669"/>
    <property type="project" value="UniProtKB-KW"/>
</dbReference>
<dbReference type="NCBIfam" id="TIGR00608">
    <property type="entry name" value="radc"/>
    <property type="match status" value="1"/>
</dbReference>
<dbReference type="SUPFAM" id="SSF102712">
    <property type="entry name" value="JAB1/MPN domain"/>
    <property type="match status" value="1"/>
</dbReference>
<keyword evidence="4" id="KW-0862">Zinc</keyword>
<evidence type="ECO:0000256" key="5">
    <source>
        <dbReference type="ARBA" id="ARBA00023049"/>
    </source>
</evidence>
<dbReference type="Pfam" id="PF20582">
    <property type="entry name" value="UPF0758_N"/>
    <property type="match status" value="1"/>
</dbReference>
<organism evidence="8 9">
    <name type="scientific">candidate division WOR-3 bacterium JGI_Cruoil_03_44_89</name>
    <dbReference type="NCBI Taxonomy" id="1973748"/>
    <lineage>
        <taxon>Bacteria</taxon>
        <taxon>Bacteria division WOR-3</taxon>
    </lineage>
</organism>
<dbReference type="Proteomes" id="UP000215215">
    <property type="component" value="Unassembled WGS sequence"/>
</dbReference>
<dbReference type="Gene3D" id="1.10.150.20">
    <property type="entry name" value="5' to 3' exonuclease, C-terminal subdomain"/>
    <property type="match status" value="1"/>
</dbReference>
<dbReference type="PANTHER" id="PTHR30471:SF3">
    <property type="entry name" value="UPF0758 PROTEIN YEES-RELATED"/>
    <property type="match status" value="1"/>
</dbReference>
<name>A0A235BW12_UNCW3</name>
<keyword evidence="5" id="KW-0482">Metalloprotease</keyword>
<dbReference type="InterPro" id="IPR010994">
    <property type="entry name" value="RuvA_2-like"/>
</dbReference>
<dbReference type="EMBL" id="NOZQ01000069">
    <property type="protein sequence ID" value="OYD16384.1"/>
    <property type="molecule type" value="Genomic_DNA"/>
</dbReference>
<keyword evidence="3" id="KW-0378">Hydrolase</keyword>
<evidence type="ECO:0000313" key="8">
    <source>
        <dbReference type="EMBL" id="OYD16384.1"/>
    </source>
</evidence>
<proteinExistence type="inferred from homology"/>
<dbReference type="PROSITE" id="PS50249">
    <property type="entry name" value="MPN"/>
    <property type="match status" value="1"/>
</dbReference>
<dbReference type="PROSITE" id="PS01302">
    <property type="entry name" value="UPF0758"/>
    <property type="match status" value="1"/>
</dbReference>
<accession>A0A235BW12</accession>
<reference evidence="8 9" key="1">
    <citation type="submission" date="2017-07" db="EMBL/GenBank/DDBJ databases">
        <title>Recovery of genomes from metagenomes via a dereplication, aggregation, and scoring strategy.</title>
        <authorList>
            <person name="Sieber C.M."/>
            <person name="Probst A.J."/>
            <person name="Sharrar A."/>
            <person name="Thomas B.C."/>
            <person name="Hess M."/>
            <person name="Tringe S.G."/>
            <person name="Banfield J.F."/>
        </authorList>
    </citation>
    <scope>NUCLEOTIDE SEQUENCE [LARGE SCALE GENOMIC DNA]</scope>
    <source>
        <strain evidence="8">JGI_Cruoil_03_44_89</strain>
    </source>
</reference>
<dbReference type="InterPro" id="IPR001405">
    <property type="entry name" value="UPF0758"/>
</dbReference>
<protein>
    <recommendedName>
        <fullName evidence="7">MPN domain-containing protein</fullName>
    </recommendedName>
</protein>
<sequence length="223" mass="25573">MDSRLGHRERLREKFMKSGLKGLHDYEVVELLLTLGTPRKDCKEQAKALIKKFKTLRGVIDGDEDELQEIDGIGPKNIFGMSFVREMAERYLEDRIVKEEIYRTPQDVVDYLYVSMRGLKREIFKTLFLDVKNRLIAVERMFKGTVSSSAVYPRDIVKSAIKKDASSVILVHNHPSGDPTPSSEDKRITKDVVNALKAVDIRVLDHIIIGDNRYFSFASEKLL</sequence>
<dbReference type="SUPFAM" id="SSF47781">
    <property type="entry name" value="RuvA domain 2-like"/>
    <property type="match status" value="1"/>
</dbReference>
<dbReference type="InterPro" id="IPR025657">
    <property type="entry name" value="RadC_JAB"/>
</dbReference>
<gene>
    <name evidence="8" type="ORF">CH333_03510</name>
</gene>
<comment type="similarity">
    <text evidence="6">Belongs to the UPF0758 family.</text>
</comment>